<dbReference type="AlphaFoldDB" id="A0A7S1T1L5"/>
<evidence type="ECO:0008006" key="3">
    <source>
        <dbReference type="Google" id="ProtNLM"/>
    </source>
</evidence>
<sequence length="564" mass="61633">MVSLSAACAVVLATVAVGVVPAQGDLSPSALRSTMASWPPPTPEMLSHISDCRQAVIGGGWSGVYAAYRLAAADPENAATVCLFEASHRLGGRTLSVPIDGTEFILDLGAYRFSPDMHLPGDIILKLLKIPTKCYEPTCPKASEEFPKPFMFNYTAPLEVIIDPDTQIPRGYGSALNKLAMEAQGLGVKIYSQTRLVDLVPSNSKDRASLTLTPVASTPATITPRVTVLNLPRQHMLSLPSLASTMPTRNQAILKCVAFEVPKRLGPIDTDSLKPTSALSKAYVYYTDAWWRTKLSLIEGQFPDNGFWPMNTTQGIRLLMHWNDGAMACSTDSDGVEACHGFLQVYYSVSNETFYSGVPKDLNTPDGVIRRSDSDSSSARMLDTLHAAILEALQPVLQSAGVSAQELPTPELLAVGVWRRPDEKHPLAQGYEYTAPTKVYWSSDISGSPAKACSLDGLTEAEYISTILQPYGKEQPIYLANNDYCIQDFKYMYGDWAEDSLTQAERAMHRLGLPRPDWLDEEYYAKKIESVESSLAKEMSGQQKSVLKVSALKRSTLVRAVTDA</sequence>
<dbReference type="EMBL" id="HBGG01033125">
    <property type="protein sequence ID" value="CAD9215100.1"/>
    <property type="molecule type" value="Transcribed_RNA"/>
</dbReference>
<dbReference type="InterPro" id="IPR036188">
    <property type="entry name" value="FAD/NAD-bd_sf"/>
</dbReference>
<dbReference type="Pfam" id="PF13450">
    <property type="entry name" value="NAD_binding_8"/>
    <property type="match status" value="1"/>
</dbReference>
<organism evidence="2">
    <name type="scientific">Tetraselmis chuii</name>
    <dbReference type="NCBI Taxonomy" id="63592"/>
    <lineage>
        <taxon>Eukaryota</taxon>
        <taxon>Viridiplantae</taxon>
        <taxon>Chlorophyta</taxon>
        <taxon>core chlorophytes</taxon>
        <taxon>Chlorodendrophyceae</taxon>
        <taxon>Chlorodendrales</taxon>
        <taxon>Chlorodendraceae</taxon>
        <taxon>Tetraselmis</taxon>
    </lineage>
</organism>
<name>A0A7S1T1L5_9CHLO</name>
<protein>
    <recommendedName>
        <fullName evidence="3">Amine oxidase domain-containing protein</fullName>
    </recommendedName>
</protein>
<reference evidence="2" key="1">
    <citation type="submission" date="2021-01" db="EMBL/GenBank/DDBJ databases">
        <authorList>
            <person name="Corre E."/>
            <person name="Pelletier E."/>
            <person name="Niang G."/>
            <person name="Scheremetjew M."/>
            <person name="Finn R."/>
            <person name="Kale V."/>
            <person name="Holt S."/>
            <person name="Cochrane G."/>
            <person name="Meng A."/>
            <person name="Brown T."/>
            <person name="Cohen L."/>
        </authorList>
    </citation>
    <scope>NUCLEOTIDE SEQUENCE</scope>
    <source>
        <strain evidence="2">PLY429</strain>
    </source>
</reference>
<feature type="chain" id="PRO_5031084764" description="Amine oxidase domain-containing protein" evidence="1">
    <location>
        <begin position="25"/>
        <end position="564"/>
    </location>
</feature>
<dbReference type="SUPFAM" id="SSF51905">
    <property type="entry name" value="FAD/NAD(P)-binding domain"/>
    <property type="match status" value="1"/>
</dbReference>
<evidence type="ECO:0000313" key="2">
    <source>
        <dbReference type="EMBL" id="CAD9215100.1"/>
    </source>
</evidence>
<keyword evidence="1" id="KW-0732">Signal</keyword>
<evidence type="ECO:0000256" key="1">
    <source>
        <dbReference type="SAM" id="SignalP"/>
    </source>
</evidence>
<proteinExistence type="predicted"/>
<feature type="signal peptide" evidence="1">
    <location>
        <begin position="1"/>
        <end position="24"/>
    </location>
</feature>
<gene>
    <name evidence="2" type="ORF">TCHU04912_LOCUS17340</name>
</gene>
<dbReference type="Gene3D" id="3.50.50.60">
    <property type="entry name" value="FAD/NAD(P)-binding domain"/>
    <property type="match status" value="1"/>
</dbReference>
<accession>A0A7S1T1L5</accession>